<dbReference type="AlphaFoldDB" id="A0A2I0VAA6"/>
<evidence type="ECO:0000313" key="3">
    <source>
        <dbReference type="EMBL" id="PKU60342.1"/>
    </source>
</evidence>
<keyword evidence="1" id="KW-0547">Nucleotide-binding</keyword>
<gene>
    <name evidence="3" type="primary">HSP70-3</name>
    <name evidence="3" type="ORF">MA16_Dca029112</name>
</gene>
<keyword evidence="4" id="KW-1185">Reference proteome</keyword>
<dbReference type="Proteomes" id="UP000233837">
    <property type="component" value="Unassembled WGS sequence"/>
</dbReference>
<name>A0A2I0VAA6_9ASPA</name>
<dbReference type="SUPFAM" id="SSF53067">
    <property type="entry name" value="Actin-like ATPase domain"/>
    <property type="match status" value="1"/>
</dbReference>
<evidence type="ECO:0000256" key="1">
    <source>
        <dbReference type="ARBA" id="ARBA00022741"/>
    </source>
</evidence>
<dbReference type="InterPro" id="IPR013126">
    <property type="entry name" value="Hsp_70_fam"/>
</dbReference>
<dbReference type="STRING" id="906689.A0A2I0VAA6"/>
<keyword evidence="2" id="KW-0067">ATP-binding</keyword>
<dbReference type="Pfam" id="PF00012">
    <property type="entry name" value="HSP70"/>
    <property type="match status" value="1"/>
</dbReference>
<protein>
    <submittedName>
        <fullName evidence="3">Heat shock 70 kDa protein 3</fullName>
    </submittedName>
</protein>
<organism evidence="3 4">
    <name type="scientific">Dendrobium catenatum</name>
    <dbReference type="NCBI Taxonomy" id="906689"/>
    <lineage>
        <taxon>Eukaryota</taxon>
        <taxon>Viridiplantae</taxon>
        <taxon>Streptophyta</taxon>
        <taxon>Embryophyta</taxon>
        <taxon>Tracheophyta</taxon>
        <taxon>Spermatophyta</taxon>
        <taxon>Magnoliopsida</taxon>
        <taxon>Liliopsida</taxon>
        <taxon>Asparagales</taxon>
        <taxon>Orchidaceae</taxon>
        <taxon>Epidendroideae</taxon>
        <taxon>Malaxideae</taxon>
        <taxon>Dendrobiinae</taxon>
        <taxon>Dendrobium</taxon>
    </lineage>
</organism>
<dbReference type="GO" id="GO:0005524">
    <property type="term" value="F:ATP binding"/>
    <property type="evidence" value="ECO:0007669"/>
    <property type="project" value="UniProtKB-KW"/>
</dbReference>
<dbReference type="GO" id="GO:0140662">
    <property type="term" value="F:ATP-dependent protein folding chaperone"/>
    <property type="evidence" value="ECO:0007669"/>
    <property type="project" value="InterPro"/>
</dbReference>
<sequence length="94" mass="10632">MNLKLLRSGIMRCLREAGVKKEAVDEVVLAGASCNIPAVRRVLLEFFQEQKFRCSIDPANLMSLSAQQYINNFYSTFKYPVAILEVLNLGLYSL</sequence>
<reference evidence="3 4" key="2">
    <citation type="journal article" date="2017" name="Nature">
        <title>The Apostasia genome and the evolution of orchids.</title>
        <authorList>
            <person name="Zhang G.Q."/>
            <person name="Liu K.W."/>
            <person name="Li Z."/>
            <person name="Lohaus R."/>
            <person name="Hsiao Y.Y."/>
            <person name="Niu S.C."/>
            <person name="Wang J.Y."/>
            <person name="Lin Y.C."/>
            <person name="Xu Q."/>
            <person name="Chen L.J."/>
            <person name="Yoshida K."/>
            <person name="Fujiwara S."/>
            <person name="Wang Z.W."/>
            <person name="Zhang Y.Q."/>
            <person name="Mitsuda N."/>
            <person name="Wang M."/>
            <person name="Liu G.H."/>
            <person name="Pecoraro L."/>
            <person name="Huang H.X."/>
            <person name="Xiao X.J."/>
            <person name="Lin M."/>
            <person name="Wu X.Y."/>
            <person name="Wu W.L."/>
            <person name="Chen Y.Y."/>
            <person name="Chang S.B."/>
            <person name="Sakamoto S."/>
            <person name="Ohme-Takagi M."/>
            <person name="Yagi M."/>
            <person name="Zeng S.J."/>
            <person name="Shen C.Y."/>
            <person name="Yeh C.M."/>
            <person name="Luo Y.B."/>
            <person name="Tsai W.C."/>
            <person name="Van de Peer Y."/>
            <person name="Liu Z.J."/>
        </authorList>
    </citation>
    <scope>NUCLEOTIDE SEQUENCE [LARGE SCALE GENOMIC DNA]</scope>
    <source>
        <tissue evidence="3">The whole plant</tissue>
    </source>
</reference>
<dbReference type="Gene3D" id="3.30.420.40">
    <property type="match status" value="2"/>
</dbReference>
<evidence type="ECO:0000313" key="4">
    <source>
        <dbReference type="Proteomes" id="UP000233837"/>
    </source>
</evidence>
<evidence type="ECO:0000256" key="2">
    <source>
        <dbReference type="ARBA" id="ARBA00022840"/>
    </source>
</evidence>
<reference evidence="3 4" key="1">
    <citation type="journal article" date="2016" name="Sci. Rep.">
        <title>The Dendrobium catenatum Lindl. genome sequence provides insights into polysaccharide synthase, floral development and adaptive evolution.</title>
        <authorList>
            <person name="Zhang G.Q."/>
            <person name="Xu Q."/>
            <person name="Bian C."/>
            <person name="Tsai W.C."/>
            <person name="Yeh C.M."/>
            <person name="Liu K.W."/>
            <person name="Yoshida K."/>
            <person name="Zhang L.S."/>
            <person name="Chang S.B."/>
            <person name="Chen F."/>
            <person name="Shi Y."/>
            <person name="Su Y.Y."/>
            <person name="Zhang Y.Q."/>
            <person name="Chen L.J."/>
            <person name="Yin Y."/>
            <person name="Lin M."/>
            <person name="Huang H."/>
            <person name="Deng H."/>
            <person name="Wang Z.W."/>
            <person name="Zhu S.L."/>
            <person name="Zhao X."/>
            <person name="Deng C."/>
            <person name="Niu S.C."/>
            <person name="Huang J."/>
            <person name="Wang M."/>
            <person name="Liu G.H."/>
            <person name="Yang H.J."/>
            <person name="Xiao X.J."/>
            <person name="Hsiao Y.Y."/>
            <person name="Wu W.L."/>
            <person name="Chen Y.Y."/>
            <person name="Mitsuda N."/>
            <person name="Ohme-Takagi M."/>
            <person name="Luo Y.B."/>
            <person name="Van de Peer Y."/>
            <person name="Liu Z.J."/>
        </authorList>
    </citation>
    <scope>NUCLEOTIDE SEQUENCE [LARGE SCALE GENOMIC DNA]</scope>
    <source>
        <tissue evidence="3">The whole plant</tissue>
    </source>
</reference>
<dbReference type="EMBL" id="KZ505159">
    <property type="protein sequence ID" value="PKU60342.1"/>
    <property type="molecule type" value="Genomic_DNA"/>
</dbReference>
<accession>A0A2I0VAA6</accession>
<keyword evidence="3" id="KW-0346">Stress response</keyword>
<dbReference type="InterPro" id="IPR043129">
    <property type="entry name" value="ATPase_NBD"/>
</dbReference>
<proteinExistence type="predicted"/>